<keyword evidence="10 14" id="KW-0139">CF(1)</keyword>
<evidence type="ECO:0000256" key="11">
    <source>
        <dbReference type="ARBA" id="ARBA00023310"/>
    </source>
</evidence>
<evidence type="ECO:0000256" key="13">
    <source>
        <dbReference type="ARBA" id="ARBA00031795"/>
    </source>
</evidence>
<keyword evidence="8 14" id="KW-0406">Ion transport</keyword>
<dbReference type="SUPFAM" id="SSF51344">
    <property type="entry name" value="Epsilon subunit of F1F0-ATP synthase N-terminal domain"/>
    <property type="match status" value="1"/>
</dbReference>
<keyword evidence="6 14" id="KW-0813">Transport</keyword>
<evidence type="ECO:0000256" key="10">
    <source>
        <dbReference type="ARBA" id="ARBA00023196"/>
    </source>
</evidence>
<dbReference type="Gene3D" id="2.60.15.10">
    <property type="entry name" value="F0F1 ATP synthase delta/epsilon subunit, N-terminal"/>
    <property type="match status" value="1"/>
</dbReference>
<evidence type="ECO:0000256" key="4">
    <source>
        <dbReference type="ARBA" id="ARBA00011648"/>
    </source>
</evidence>
<evidence type="ECO:0000256" key="12">
    <source>
        <dbReference type="ARBA" id="ARBA00030215"/>
    </source>
</evidence>
<dbReference type="GO" id="GO:0005886">
    <property type="term" value="C:plasma membrane"/>
    <property type="evidence" value="ECO:0007669"/>
    <property type="project" value="UniProtKB-SubCell"/>
</dbReference>
<dbReference type="NCBIfam" id="TIGR01216">
    <property type="entry name" value="ATP_synt_epsi"/>
    <property type="match status" value="1"/>
</dbReference>
<evidence type="ECO:0000256" key="9">
    <source>
        <dbReference type="ARBA" id="ARBA00023136"/>
    </source>
</evidence>
<dbReference type="InterPro" id="IPR020546">
    <property type="entry name" value="ATP_synth_F1_dsu/esu_N"/>
</dbReference>
<keyword evidence="9 14" id="KW-0472">Membrane</keyword>
<dbReference type="InterPro" id="IPR036771">
    <property type="entry name" value="ATPsynth_dsu/esu_N"/>
</dbReference>
<comment type="similarity">
    <text evidence="3 14 15">Belongs to the ATPase epsilon chain family.</text>
</comment>
<evidence type="ECO:0000259" key="16">
    <source>
        <dbReference type="Pfam" id="PF02823"/>
    </source>
</evidence>
<accession>A0AAT9IFW0</accession>
<evidence type="ECO:0000256" key="1">
    <source>
        <dbReference type="ARBA" id="ARBA00003543"/>
    </source>
</evidence>
<evidence type="ECO:0000256" key="7">
    <source>
        <dbReference type="ARBA" id="ARBA00022781"/>
    </source>
</evidence>
<comment type="subcellular location">
    <subcellularLocation>
        <location evidence="14">Cell membrane</location>
        <topology evidence="14">Peripheral membrane protein</topology>
    </subcellularLocation>
    <subcellularLocation>
        <location evidence="2">Endomembrane system</location>
        <topology evidence="2">Peripheral membrane protein</topology>
    </subcellularLocation>
</comment>
<comment type="function">
    <text evidence="1 14">Produces ATP from ADP in the presence of a proton gradient across the membrane.</text>
</comment>
<evidence type="ECO:0000256" key="15">
    <source>
        <dbReference type="RuleBase" id="RU003656"/>
    </source>
</evidence>
<evidence type="ECO:0000256" key="8">
    <source>
        <dbReference type="ARBA" id="ARBA00023065"/>
    </source>
</evidence>
<name>A0AAT9IFW0_9GAMM</name>
<dbReference type="GO" id="GO:0005524">
    <property type="term" value="F:ATP binding"/>
    <property type="evidence" value="ECO:0007669"/>
    <property type="project" value="UniProtKB-UniRule"/>
</dbReference>
<evidence type="ECO:0000313" key="17">
    <source>
        <dbReference type="EMBL" id="CAL4041972.1"/>
    </source>
</evidence>
<evidence type="ECO:0000256" key="5">
    <source>
        <dbReference type="ARBA" id="ARBA00014480"/>
    </source>
</evidence>
<dbReference type="AlphaFoldDB" id="A0AAT9IFW0"/>
<dbReference type="CDD" id="cd12152">
    <property type="entry name" value="F1-ATPase_delta"/>
    <property type="match status" value="1"/>
</dbReference>
<dbReference type="PANTHER" id="PTHR13822">
    <property type="entry name" value="ATP SYNTHASE DELTA/EPSILON CHAIN"/>
    <property type="match status" value="1"/>
</dbReference>
<gene>
    <name evidence="14 17" type="primary">atpC</name>
    <name evidence="17" type="ORF">BUANCORI2928_009</name>
</gene>
<dbReference type="HAMAP" id="MF_00530">
    <property type="entry name" value="ATP_synth_epsil_bac"/>
    <property type="match status" value="1"/>
</dbReference>
<keyword evidence="14" id="KW-1003">Cell membrane</keyword>
<dbReference type="GO" id="GO:0045259">
    <property type="term" value="C:proton-transporting ATP synthase complex"/>
    <property type="evidence" value="ECO:0007669"/>
    <property type="project" value="UniProtKB-KW"/>
</dbReference>
<dbReference type="PANTHER" id="PTHR13822:SF10">
    <property type="entry name" value="ATP SYNTHASE EPSILON CHAIN, CHLOROPLASTIC"/>
    <property type="match status" value="1"/>
</dbReference>
<evidence type="ECO:0000256" key="3">
    <source>
        <dbReference type="ARBA" id="ARBA00005712"/>
    </source>
</evidence>
<dbReference type="GO" id="GO:0012505">
    <property type="term" value="C:endomembrane system"/>
    <property type="evidence" value="ECO:0007669"/>
    <property type="project" value="UniProtKB-SubCell"/>
</dbReference>
<protein>
    <recommendedName>
        <fullName evidence="5 14">ATP synthase epsilon chain</fullName>
    </recommendedName>
    <alternativeName>
        <fullName evidence="13 14">ATP synthase F1 sector epsilon subunit</fullName>
    </alternativeName>
    <alternativeName>
        <fullName evidence="12 14">F-ATPase epsilon subunit</fullName>
    </alternativeName>
</protein>
<dbReference type="Pfam" id="PF02823">
    <property type="entry name" value="ATP-synt_DE_N"/>
    <property type="match status" value="1"/>
</dbReference>
<dbReference type="EMBL" id="OZ060371">
    <property type="protein sequence ID" value="CAL4041972.1"/>
    <property type="molecule type" value="Genomic_DNA"/>
</dbReference>
<feature type="domain" description="ATP synthase F1 complex delta/epsilon subunit N-terminal" evidence="16">
    <location>
        <begin position="3"/>
        <end position="80"/>
    </location>
</feature>
<sequence>MELHLNLVSMTHKSFYEKIKSIKVPGIEGELNIYPQHAPLLTTIKPGIISIIKSNNTIKYIYISSGILEVQPFLITILGKTILQKKDIDIKKITKKITTIKKCINNTQLFSKKMKITHQLKKQLAKLELLNISNI</sequence>
<evidence type="ECO:0000256" key="14">
    <source>
        <dbReference type="HAMAP-Rule" id="MF_00530"/>
    </source>
</evidence>
<keyword evidence="11 14" id="KW-0066">ATP synthesis</keyword>
<comment type="subunit">
    <text evidence="4 14 15">F-type ATPases have 2 components, CF(1) - the catalytic core - and CF(0) - the membrane proton channel. CF(1) has five subunits: alpha(3), beta(3), gamma(1), delta(1), epsilon(1). CF(0) has three main subunits: a, b and c.</text>
</comment>
<evidence type="ECO:0000256" key="2">
    <source>
        <dbReference type="ARBA" id="ARBA00004184"/>
    </source>
</evidence>
<dbReference type="InterPro" id="IPR001469">
    <property type="entry name" value="ATP_synth_F1_dsu/esu"/>
</dbReference>
<dbReference type="RefSeq" id="WP_367680998.1">
    <property type="nucleotide sequence ID" value="NZ_OZ060371.1"/>
</dbReference>
<evidence type="ECO:0000256" key="6">
    <source>
        <dbReference type="ARBA" id="ARBA00022448"/>
    </source>
</evidence>
<organism evidence="17">
    <name type="scientific">Buchnera aphidicola</name>
    <name type="common">Anoecia corni</name>
    <dbReference type="NCBI Taxonomy" id="2994477"/>
    <lineage>
        <taxon>Bacteria</taxon>
        <taxon>Pseudomonadati</taxon>
        <taxon>Pseudomonadota</taxon>
        <taxon>Gammaproteobacteria</taxon>
        <taxon>Enterobacterales</taxon>
        <taxon>Erwiniaceae</taxon>
        <taxon>Buchnera</taxon>
    </lineage>
</organism>
<dbReference type="GO" id="GO:0046933">
    <property type="term" value="F:proton-transporting ATP synthase activity, rotational mechanism"/>
    <property type="evidence" value="ECO:0007669"/>
    <property type="project" value="UniProtKB-UniRule"/>
</dbReference>
<proteinExistence type="inferred from homology"/>
<reference evidence="17" key="1">
    <citation type="submission" date="2024-06" db="EMBL/GenBank/DDBJ databases">
        <authorList>
            <person name="Manzano-Marin A."/>
            <person name="Manzano-Marin A."/>
            <person name="Alejandro Manzano Marin A."/>
        </authorList>
    </citation>
    <scope>NUCLEOTIDE SEQUENCE</scope>
    <source>
        <strain evidence="17">Ancorni-2928</strain>
    </source>
</reference>
<keyword evidence="7 14" id="KW-0375">Hydrogen ion transport</keyword>